<evidence type="ECO:0000313" key="2">
    <source>
        <dbReference type="Ensembl" id="ENSFHEP00000009679.1"/>
    </source>
</evidence>
<name>A0A3Q2PAS0_FUNHE</name>
<feature type="compositionally biased region" description="Polar residues" evidence="1">
    <location>
        <begin position="225"/>
        <end position="241"/>
    </location>
</feature>
<feature type="region of interest" description="Disordered" evidence="1">
    <location>
        <begin position="225"/>
        <end position="251"/>
    </location>
</feature>
<accession>A0A3Q2PAS0</accession>
<dbReference type="Ensembl" id="ENSFHET00000000084.1">
    <property type="protein sequence ID" value="ENSFHEP00000009679.1"/>
    <property type="gene ID" value="ENSFHEG00000010934.1"/>
</dbReference>
<dbReference type="GeneTree" id="ENSGT00940000176950"/>
<sequence length="251" mass="27241">METFFSLSVAFDDSDAARRSAVSAGSTKGVRLHLRGVAGPAQLLSLQAERGRRRRQGEVARLVDALAAGAAVQAELQVLGIIVGLSQLLRDPHSQRQVAPQLANDYSHADIASVQLHVAPGAAFRDPKSPDLPGRAVSAEGGVDGVSAAHRLNLIFLEMENPCTNMNRLMLRCENDFFDLRLATLYAATVQPNKSRKRTSSRLKVSINQQCRFVSAINLKCNKPKSTQTRTMKQLHPTSSPIILPRQPGST</sequence>
<organism evidence="2 3">
    <name type="scientific">Fundulus heteroclitus</name>
    <name type="common">Killifish</name>
    <name type="synonym">Mummichog</name>
    <dbReference type="NCBI Taxonomy" id="8078"/>
    <lineage>
        <taxon>Eukaryota</taxon>
        <taxon>Metazoa</taxon>
        <taxon>Chordata</taxon>
        <taxon>Craniata</taxon>
        <taxon>Vertebrata</taxon>
        <taxon>Euteleostomi</taxon>
        <taxon>Actinopterygii</taxon>
        <taxon>Neopterygii</taxon>
        <taxon>Teleostei</taxon>
        <taxon>Neoteleostei</taxon>
        <taxon>Acanthomorphata</taxon>
        <taxon>Ovalentaria</taxon>
        <taxon>Atherinomorphae</taxon>
        <taxon>Cyprinodontiformes</taxon>
        <taxon>Fundulidae</taxon>
        <taxon>Fundulus</taxon>
    </lineage>
</organism>
<dbReference type="Proteomes" id="UP000265000">
    <property type="component" value="Unplaced"/>
</dbReference>
<reference evidence="2" key="1">
    <citation type="submission" date="2025-08" db="UniProtKB">
        <authorList>
            <consortium name="Ensembl"/>
        </authorList>
    </citation>
    <scope>IDENTIFICATION</scope>
</reference>
<dbReference type="AlphaFoldDB" id="A0A3Q2PAS0"/>
<evidence type="ECO:0000313" key="3">
    <source>
        <dbReference type="Proteomes" id="UP000265000"/>
    </source>
</evidence>
<proteinExistence type="predicted"/>
<reference evidence="2" key="2">
    <citation type="submission" date="2025-09" db="UniProtKB">
        <authorList>
            <consortium name="Ensembl"/>
        </authorList>
    </citation>
    <scope>IDENTIFICATION</scope>
</reference>
<keyword evidence="3" id="KW-1185">Reference proteome</keyword>
<protein>
    <submittedName>
        <fullName evidence="2">Uncharacterized protein</fullName>
    </submittedName>
</protein>
<evidence type="ECO:0000256" key="1">
    <source>
        <dbReference type="SAM" id="MobiDB-lite"/>
    </source>
</evidence>